<evidence type="ECO:0000256" key="6">
    <source>
        <dbReference type="ARBA" id="ARBA00023136"/>
    </source>
</evidence>
<evidence type="ECO:0000256" key="1">
    <source>
        <dbReference type="ARBA" id="ARBA00004141"/>
    </source>
</evidence>
<keyword evidence="5 7" id="KW-1133">Transmembrane helix</keyword>
<feature type="transmembrane region" description="Helical" evidence="7">
    <location>
        <begin position="344"/>
        <end position="363"/>
    </location>
</feature>
<dbReference type="FunFam" id="1.20.1740.10:FF:000001">
    <property type="entry name" value="Amino acid permease"/>
    <property type="match status" value="1"/>
</dbReference>
<name>A0A1I4JML3_9FIRM</name>
<proteinExistence type="predicted"/>
<comment type="subcellular location">
    <subcellularLocation>
        <location evidence="1">Membrane</location>
        <topology evidence="1">Multi-pass membrane protein</topology>
    </subcellularLocation>
</comment>
<feature type="transmembrane region" description="Helical" evidence="7">
    <location>
        <begin position="254"/>
        <end position="271"/>
    </location>
</feature>
<feature type="transmembrane region" description="Helical" evidence="7">
    <location>
        <begin position="136"/>
        <end position="157"/>
    </location>
</feature>
<dbReference type="Gene3D" id="1.20.1740.10">
    <property type="entry name" value="Amino acid/polyamine transporter I"/>
    <property type="match status" value="1"/>
</dbReference>
<feature type="domain" description="Amino acid permease/ SLC12A" evidence="8">
    <location>
        <begin position="27"/>
        <end position="459"/>
    </location>
</feature>
<reference evidence="10" key="1">
    <citation type="submission" date="2016-10" db="EMBL/GenBank/DDBJ databases">
        <authorList>
            <person name="Varghese N."/>
            <person name="Submissions S."/>
        </authorList>
    </citation>
    <scope>NUCLEOTIDE SEQUENCE [LARGE SCALE GENOMIC DNA]</scope>
    <source>
        <strain evidence="10">DSM 13327</strain>
    </source>
</reference>
<evidence type="ECO:0000256" key="4">
    <source>
        <dbReference type="ARBA" id="ARBA00022970"/>
    </source>
</evidence>
<protein>
    <submittedName>
        <fullName evidence="9">Arginine:proton symporter, AAT family</fullName>
    </submittedName>
</protein>
<feature type="transmembrane region" description="Helical" evidence="7">
    <location>
        <begin position="208"/>
        <end position="233"/>
    </location>
</feature>
<evidence type="ECO:0000259" key="8">
    <source>
        <dbReference type="Pfam" id="PF00324"/>
    </source>
</evidence>
<feature type="transmembrane region" description="Helical" evidence="7">
    <location>
        <begin position="28"/>
        <end position="46"/>
    </location>
</feature>
<evidence type="ECO:0000256" key="3">
    <source>
        <dbReference type="ARBA" id="ARBA00022692"/>
    </source>
</evidence>
<keyword evidence="2" id="KW-0813">Transport</keyword>
<dbReference type="InterPro" id="IPR004841">
    <property type="entry name" value="AA-permease/SLC12A_dom"/>
</dbReference>
<feature type="transmembrane region" description="Helical" evidence="7">
    <location>
        <begin position="412"/>
        <end position="433"/>
    </location>
</feature>
<dbReference type="GO" id="GO:0016020">
    <property type="term" value="C:membrane"/>
    <property type="evidence" value="ECO:0007669"/>
    <property type="project" value="UniProtKB-SubCell"/>
</dbReference>
<evidence type="ECO:0000313" key="10">
    <source>
        <dbReference type="Proteomes" id="UP000199520"/>
    </source>
</evidence>
<feature type="transmembrane region" description="Helical" evidence="7">
    <location>
        <begin position="100"/>
        <end position="124"/>
    </location>
</feature>
<organism evidence="9 10">
    <name type="scientific">Pelosinus propionicus DSM 13327</name>
    <dbReference type="NCBI Taxonomy" id="1123291"/>
    <lineage>
        <taxon>Bacteria</taxon>
        <taxon>Bacillati</taxon>
        <taxon>Bacillota</taxon>
        <taxon>Negativicutes</taxon>
        <taxon>Selenomonadales</taxon>
        <taxon>Sporomusaceae</taxon>
        <taxon>Pelosinus</taxon>
    </lineage>
</organism>
<dbReference type="AlphaFoldDB" id="A0A1I4JML3"/>
<evidence type="ECO:0000256" key="2">
    <source>
        <dbReference type="ARBA" id="ARBA00022448"/>
    </source>
</evidence>
<evidence type="ECO:0000256" key="5">
    <source>
        <dbReference type="ARBA" id="ARBA00022989"/>
    </source>
</evidence>
<dbReference type="InterPro" id="IPR004840">
    <property type="entry name" value="Amino_acid_permease_CS"/>
</dbReference>
<dbReference type="EMBL" id="FOTS01000013">
    <property type="protein sequence ID" value="SFL67453.1"/>
    <property type="molecule type" value="Genomic_DNA"/>
</dbReference>
<evidence type="ECO:0000256" key="7">
    <source>
        <dbReference type="SAM" id="Phobius"/>
    </source>
</evidence>
<dbReference type="PROSITE" id="PS00218">
    <property type="entry name" value="AMINO_ACID_PERMEASE_1"/>
    <property type="match status" value="1"/>
</dbReference>
<dbReference type="OrthoDB" id="9780162at2"/>
<dbReference type="PIRSF" id="PIRSF006060">
    <property type="entry name" value="AA_transporter"/>
    <property type="match status" value="1"/>
</dbReference>
<dbReference type="RefSeq" id="WP_090935365.1">
    <property type="nucleotide sequence ID" value="NZ_FOTS01000013.1"/>
</dbReference>
<keyword evidence="4" id="KW-0029">Amino-acid transport</keyword>
<dbReference type="GO" id="GO:0055085">
    <property type="term" value="P:transmembrane transport"/>
    <property type="evidence" value="ECO:0007669"/>
    <property type="project" value="InterPro"/>
</dbReference>
<dbReference type="Pfam" id="PF00324">
    <property type="entry name" value="AA_permease"/>
    <property type="match status" value="1"/>
</dbReference>
<feature type="transmembrane region" description="Helical" evidence="7">
    <location>
        <begin position="58"/>
        <end position="80"/>
    </location>
</feature>
<feature type="transmembrane region" description="Helical" evidence="7">
    <location>
        <begin position="439"/>
        <end position="456"/>
    </location>
</feature>
<keyword evidence="3 7" id="KW-0812">Transmembrane</keyword>
<gene>
    <name evidence="9" type="ORF">SAMN04490355_10137</name>
</gene>
<feature type="transmembrane region" description="Helical" evidence="7">
    <location>
        <begin position="369"/>
        <end position="392"/>
    </location>
</feature>
<keyword evidence="10" id="KW-1185">Reference proteome</keyword>
<dbReference type="STRING" id="1123291.SAMN04490355_10137"/>
<feature type="transmembrane region" description="Helical" evidence="7">
    <location>
        <begin position="291"/>
        <end position="314"/>
    </location>
</feature>
<feature type="transmembrane region" description="Helical" evidence="7">
    <location>
        <begin position="169"/>
        <end position="188"/>
    </location>
</feature>
<evidence type="ECO:0000313" key="9">
    <source>
        <dbReference type="EMBL" id="SFL67453.1"/>
    </source>
</evidence>
<dbReference type="GO" id="GO:0006865">
    <property type="term" value="P:amino acid transport"/>
    <property type="evidence" value="ECO:0007669"/>
    <property type="project" value="UniProtKB-KW"/>
</dbReference>
<dbReference type="PANTHER" id="PTHR43495">
    <property type="entry name" value="GABA PERMEASE"/>
    <property type="match status" value="1"/>
</dbReference>
<sequence>MNENFNGKIEQAIAQQSGLDRGMKSRHLFMITLGGVIGTGLFLASGSTINQAGPIGSVIAYIIGGFIMYMVMMCLGELSVAMPVSGAFQTYASMFISPSIGYLLGWLFWLNGATTIGIDLVAAGMLLNNLTGVSEWIWVLIFGGVLFALNSLRVGVFGESEFWFAGIKVAAIVACIIVGGLSMMGYLGGHEPIGFNNYFTDGMFPNGVGAILIAMLTVAFAFNGTEIIGIAAGESQNPEETIPKAVNATAFRTLLFYVLSMIVVAAIVPWREAGVKESIFAEVFQYAGIPGAYTIMTLVVITSALSCGNSWAYSATRILWAMSKDGMAPSALSKLNSHQVPMNALILTMAVSGISLLCSVIAADTVYLWLISICGLAGVLGWMGICASQYCFRKQLVDNGGNAESLKYKVPLFPLVPALGFFLNALIVIGLWFDDNQRIAIYASVPFIVVVMIYYYKVVSPRRRVIQMEKMERTDKHA</sequence>
<accession>A0A1I4JML3</accession>
<dbReference type="PANTHER" id="PTHR43495:SF5">
    <property type="entry name" value="GAMMA-AMINOBUTYRIC ACID PERMEASE"/>
    <property type="match status" value="1"/>
</dbReference>
<dbReference type="Proteomes" id="UP000199520">
    <property type="component" value="Unassembled WGS sequence"/>
</dbReference>
<keyword evidence="6 7" id="KW-0472">Membrane</keyword>